<organism evidence="2 3">
    <name type="scientific">Petromyces alliaceus</name>
    <name type="common">Aspergillus alliaceus</name>
    <dbReference type="NCBI Taxonomy" id="209559"/>
    <lineage>
        <taxon>Eukaryota</taxon>
        <taxon>Fungi</taxon>
        <taxon>Dikarya</taxon>
        <taxon>Ascomycota</taxon>
        <taxon>Pezizomycotina</taxon>
        <taxon>Eurotiomycetes</taxon>
        <taxon>Eurotiomycetidae</taxon>
        <taxon>Eurotiales</taxon>
        <taxon>Aspergillaceae</taxon>
        <taxon>Aspergillus</taxon>
        <taxon>Aspergillus subgen. Circumdati</taxon>
    </lineage>
</organism>
<dbReference type="InterPro" id="IPR011032">
    <property type="entry name" value="GroES-like_sf"/>
</dbReference>
<dbReference type="Gene3D" id="3.40.50.720">
    <property type="entry name" value="NAD(P)-binding Rossmann-like Domain"/>
    <property type="match status" value="1"/>
</dbReference>
<protein>
    <recommendedName>
        <fullName evidence="1">Enoyl reductase (ER) domain-containing protein</fullName>
    </recommendedName>
</protein>
<dbReference type="Pfam" id="PF08240">
    <property type="entry name" value="ADH_N"/>
    <property type="match status" value="1"/>
</dbReference>
<dbReference type="PANTHER" id="PTHR44013">
    <property type="entry name" value="ZINC-TYPE ALCOHOL DEHYDROGENASE-LIKE PROTEIN C16A3.02C"/>
    <property type="match status" value="1"/>
</dbReference>
<feature type="domain" description="Enoyl reductase (ER)" evidence="1">
    <location>
        <begin position="12"/>
        <end position="329"/>
    </location>
</feature>
<dbReference type="SMART" id="SM00829">
    <property type="entry name" value="PKS_ER"/>
    <property type="match status" value="1"/>
</dbReference>
<dbReference type="Pfam" id="PF13602">
    <property type="entry name" value="ADH_zinc_N_2"/>
    <property type="match status" value="1"/>
</dbReference>
<dbReference type="SUPFAM" id="SSF51735">
    <property type="entry name" value="NAD(P)-binding Rossmann-fold domains"/>
    <property type="match status" value="1"/>
</dbReference>
<reference evidence="2 3" key="1">
    <citation type="submission" date="2019-04" db="EMBL/GenBank/DDBJ databases">
        <title>Aspergillus burnettii sp. nov., novel species from soil in southeast Queensland.</title>
        <authorList>
            <person name="Gilchrist C.L.M."/>
            <person name="Pitt J.I."/>
            <person name="Lange L."/>
            <person name="Lacey H.J."/>
            <person name="Vuong D."/>
            <person name="Midgley D.J."/>
            <person name="Greenfield P."/>
            <person name="Bradbury M."/>
            <person name="Lacey E."/>
            <person name="Busk P.K."/>
            <person name="Pilgaard B."/>
            <person name="Chooi Y.H."/>
            <person name="Piggott A.M."/>
        </authorList>
    </citation>
    <scope>NUCLEOTIDE SEQUENCE [LARGE SCALE GENOMIC DNA]</scope>
    <source>
        <strain evidence="2 3">FRR 5400</strain>
    </source>
</reference>
<sequence length="340" mass="36644">MKVWLYYSTNNGREKNLVLSPDARTPGSPRSGQLLIRVLSTAINPADYKATAMSTVFGKVLITTTPASAGMDFCGRVVVVGSDPASQQFTPGQLVFGCLGIPRQFGTLGEYILASPDNTAPLPLGVDPDSAATIGVAGRSSYQSIMPYVSTPGSRVFINGGSGGCGVYAIQIAKVLGCHVTVTCSTRNIQFCRDLGADEVIDYTTQNVLEVLKAQGQTFDHVVDHIGWPEALYQDCHTFLKPGKAFVQVGASSVATFAHQLVRPSLLGGGKRKYVALLMKNHKDELVQIANWIRAGKVRVELDTVYEFEDTIRAFEKLRSGRTRGKIVIHVTRGGDSETT</sequence>
<dbReference type="CDD" id="cd08267">
    <property type="entry name" value="MDR1"/>
    <property type="match status" value="1"/>
</dbReference>
<keyword evidence="3" id="KW-1185">Reference proteome</keyword>
<dbReference type="InterPro" id="IPR036291">
    <property type="entry name" value="NAD(P)-bd_dom_sf"/>
</dbReference>
<dbReference type="InterPro" id="IPR052733">
    <property type="entry name" value="Chloroplast_QOR"/>
</dbReference>
<dbReference type="InterPro" id="IPR020843">
    <property type="entry name" value="ER"/>
</dbReference>
<dbReference type="Gene3D" id="3.90.180.10">
    <property type="entry name" value="Medium-chain alcohol dehydrogenases, catalytic domain"/>
    <property type="match status" value="1"/>
</dbReference>
<comment type="caution">
    <text evidence="2">The sequence shown here is derived from an EMBL/GenBank/DDBJ whole genome shotgun (WGS) entry which is preliminary data.</text>
</comment>
<dbReference type="Proteomes" id="UP000541154">
    <property type="component" value="Unassembled WGS sequence"/>
</dbReference>
<dbReference type="PANTHER" id="PTHR44013:SF1">
    <property type="entry name" value="ZINC-TYPE ALCOHOL DEHYDROGENASE-LIKE PROTEIN C16A3.02C"/>
    <property type="match status" value="1"/>
</dbReference>
<evidence type="ECO:0000313" key="3">
    <source>
        <dbReference type="Proteomes" id="UP000541154"/>
    </source>
</evidence>
<dbReference type="SUPFAM" id="SSF50129">
    <property type="entry name" value="GroES-like"/>
    <property type="match status" value="1"/>
</dbReference>
<name>A0A8H6E9P3_PETAA</name>
<dbReference type="EMBL" id="SPNV01000045">
    <property type="protein sequence ID" value="KAF5863778.1"/>
    <property type="molecule type" value="Genomic_DNA"/>
</dbReference>
<evidence type="ECO:0000313" key="2">
    <source>
        <dbReference type="EMBL" id="KAF5863778.1"/>
    </source>
</evidence>
<proteinExistence type="predicted"/>
<gene>
    <name evidence="2" type="ORF">ETB97_009413</name>
</gene>
<accession>A0A8H6E9P3</accession>
<dbReference type="InterPro" id="IPR013154">
    <property type="entry name" value="ADH-like_N"/>
</dbReference>
<dbReference type="GO" id="GO:0016491">
    <property type="term" value="F:oxidoreductase activity"/>
    <property type="evidence" value="ECO:0007669"/>
    <property type="project" value="InterPro"/>
</dbReference>
<dbReference type="AlphaFoldDB" id="A0A8H6E9P3"/>
<evidence type="ECO:0000259" key="1">
    <source>
        <dbReference type="SMART" id="SM00829"/>
    </source>
</evidence>